<dbReference type="EMBL" id="BMAR01000026">
    <property type="protein sequence ID" value="GFR48833.1"/>
    <property type="molecule type" value="Genomic_DNA"/>
</dbReference>
<feature type="compositionally biased region" description="Low complexity" evidence="1">
    <location>
        <begin position="299"/>
        <end position="324"/>
    </location>
</feature>
<evidence type="ECO:0000313" key="2">
    <source>
        <dbReference type="EMBL" id="GFR48833.1"/>
    </source>
</evidence>
<feature type="compositionally biased region" description="Low complexity" evidence="1">
    <location>
        <begin position="1276"/>
        <end position="1307"/>
    </location>
</feature>
<feature type="region of interest" description="Disordered" evidence="1">
    <location>
        <begin position="135"/>
        <end position="154"/>
    </location>
</feature>
<feature type="region of interest" description="Disordered" evidence="1">
    <location>
        <begin position="242"/>
        <end position="265"/>
    </location>
</feature>
<feature type="compositionally biased region" description="Polar residues" evidence="1">
    <location>
        <begin position="252"/>
        <end position="265"/>
    </location>
</feature>
<feature type="region of interest" description="Disordered" evidence="1">
    <location>
        <begin position="1807"/>
        <end position="1893"/>
    </location>
</feature>
<feature type="region of interest" description="Disordered" evidence="1">
    <location>
        <begin position="1057"/>
        <end position="1080"/>
    </location>
</feature>
<protein>
    <submittedName>
        <fullName evidence="2">Uncharacterized protein</fullName>
    </submittedName>
</protein>
<keyword evidence="3" id="KW-1185">Reference proteome</keyword>
<sequence>MQQIQQGQPYSSGANPSVDLHKLLKEIKELKAGLLGDSTTHDNPTFEGLPWEAHSTMQNSDTLQLDNHMEDLDESLEDMVANDVGLQYILSPQAEEHVVKARFQGDMDGSPALWAGQASAVDNSFSDAASISGLSTASTPAAVPTAPHDSIQRRTTRSAVFPPGAAPLTPQPPSAPGAAGQSKTPASAASQPASAARKIGSRIARPATHATPSRAFASTTSPTAVSTAASVRSSANFGTPGASTPVAGAVHSASTVTPSQSRTARQKVTTAVSAIGATSNVSRTVARSTACTPPPAGTSASKPAAPGCGAGASSMAPSAGPGSCARKRPPQNGPEGHAITPARKLGPGLGPGAASATPTHPAAAASVGKFGRPPTNATAASSIKSPTKITQGPGIASPRASRIGHPAAPAPVAAISSPAGMGAPSPNAKPVRVAAVAAAAVAEDPEAQASPPSLTLPTIGGGDTLVDESLESLLENDPALSSFLAAAKPTDAVIIDGAAATSETLQRRTSDELLRPLAAAMAGGQALNSLLDGDVDAEMSMLFDGGGSPDDHVADCNGGSPVALAMHGDLGSAISTAATPMDEEVVESTAAATSTAEAEAALQQVQTPSPQVQEVFQSSSAAETTPGAANTDAESLGCTARKVRELLGLDRVVGGEECQQMDSEELWRNITVEASTMFAGQPEGYDTSEPVDLTPVGQSPSAAEATVTSPAAAIATQPAGDEPLAEAMLTRTMDDDDAMHAVLAAEAAAAAIAMSAGPSALTEDTAAQREVTTAATAAADTDSETRLRKQSSSLSSFGFDAAVAFEATALSRQLAGGASSGARSRSSFRVGVYPAVEEAGDEHEEGPNSPSVVAPADAAPPEVLQADAAASVEAVEDVGQAPLVAAAEGDVAGGMPEEAMETDMPSHEVDVSCDGPGKATSGVMEVLQEPPMELEPPAESAPVAKEDGSGSVAGADEELPTADDAEACQLPEAVAPATSEGPCNASDDSGTSGTSSGPVSAQQPVRAEELRRKTPAGAGAALLAAAAAESAALATPGSPEPQPAKYARISAAVTETPAAAEASASDTPAPVPAAEEEEASADLACAPLEEPSSAMDLEGGPDGGDDTTALDEAEILMAVEEEDTAGATGEPRSEAAGSTVAAVLDCLNADVEETEADAPAADPGHAAEDGNGLSTSLVASRASSNVSAFASPGAVVMATQAATQSCMGETAAADNGLVPIATGALLSDVFTLAIEDGIPEPPQPAPQVAEQQQPLDPSPAAPADATPGGDVVMVDDSIAAAAADSSEQASPEPAAGDGPEAAGAGMPVDTPADAADGMPESPAAAAASVADVPEQPASTTESALPPAPLLVSSHSAERSPVLSQSPAASPALTTPAMASSTATDSGLEPSEQQPLLHAWQVLAPAAGASGHAADAEGAAPVVPSRSSSRLLRSCSSRLCRVTTSKDDEEGSEATQAVAEGDEPGTAAVLEPSTAAAPEPGAAASSGDEAGQDASGCQAAETEELPVAASEVDVAVDSMVVTVEGTAGDAAAGAPAGFGNGLAAAVAKIIAGDDDDMPVSDAGPSMVREEEEEVAASVAPLVVAAVAASSSDGSAVVECAAVPDAVKGYDVPSGSDEAMAQISPVGSVDAEAAAGAEGVWQGNQEPSSLDDAMSTVDNAGCPSEAVEATGGMEVEAAITTAAAAAGEVVQVTETEAGAPGMDSSNRLEEAPVGDSDPAAAADTRDVTMAEAAVEAAGDVLLGTPATSVERPSGINANLVAPSILQELLGGVEAAGVEAAAVEARLAAAAVEAEAANTAAADDAMADEANTATADADAPADEAVAPSAAAADDTPADEAVAPSAAATDDAPADEAVAPSAAATDDAPADEAVASSAAATDDTPADEAVAPSAAATDDAMVDEAVAASAATADDAVVDGAAAANAAAMDDAPHDEAGVAAAESSGAPGPAEVASSGAAPMDGYVQSGPPPLILPTLVSTGACSVGVEPAEELVPAWKALPGSNASSPRSPATSDAAGPSPGSSLSPLGCRRSFRNIPVSAGSSRLRRSTSHSSIMGLGGEEDKAADSGMQDAEHLEPAWKVLGTSSAVADTPDAVAAARNTPLGKLPSFRTSRTGSSRLCRASPLDDDGGEEGAPASAPQELEEAAAAQQEPERGLAASAMVEDRMEGDGPGWPHPVLGALHEEDEGPEAQRIGSLSYSMPGADVLQCADGHPAPSAQPRLAGTSEGGDRSGHASFRRSCTLDRGASSHGGSPDPILAGLRRSTTMDRSGSSSPHELHGILRRCSTMDRGGSPGSRGHGATSESGAPAAILMARLSSRRITVDSMGTVPLPRRSSANGGDPNVDALRPAWQVLPLALSPGSSTPCGGAAEPAGGSGCGTPAGPPSAANMIASLRSSSRLSRMSSGIPEDLLAELRVQAQAAVGHLQGPHYGRDYGDDLSSEEGGDASDDDPRSSAAHGNPAVTGDGAGGTMHAWKVLPLRVPPAPSHEPQAGSGGGSPLGMGSTPQRRSSLGGRPALVATRATNASSRLAVASNKPPALHVNFGSPPPLHPVASTVVEEDVAAPVAADRPSGEQEEALPQAWKLVDSPATRAAAEPPAVTLPSPLPEDASTASLTQPVLGRRPSLKRSNSLGGSRLSRSSLCSEPGEDADRDALSPGSVAQHTPPSKLASPGVAEAEAAGIAGESRSPLSSPRLMRRSHSDRSSWATAIGTEAPGAAEGANVAGERLSPGRHSPSRPPLLRGNTTGSLSVPPELSDEGHAMGEATLARALVSRGSMRSVRSSGSRLSRMSSARDMADSAAAALHELDDIREERTTPTSGENGLPLTAAAEVQAPAAGSGSGGAQEAVDDGQRPQPVGSDGAAGAHCASEAAAAGVGHVLAETPGCKLSPGSTRRSFRSNSGRMSRVMSQASDIALADIVEEGAEGAAVPVVTPKSGPIDGPRSDHSGSLFTDRCSLGRAPPPAPSSGKARIGTPVAMTLPGGAAAAHSQSPVTSPTALAAAAAAAATATVDADADGAPLLPAWKVLAPVAPSSSPKDSDRIGTAIDAGDHAPLPAAAPGSSRQVASRMQRSSSLGSSRLKRMTSGVDEAAADAAVATSPATAAAGNDATPAAASGAVGPEPSVAAAEPEGAADVAVASATAPAAAEGADSGSAPVGNAAALPGNGSVSTAGRSSLTLANMPSAQTDQGSQAAGAMLSASSLRADAEAPAAPAAAPKEEEEEKAQPPEESSPRESAAKAEDAAAAEADTAKDQAPTCGPDVTADSPVSKEKRSRPAPKSGGFLSCFSCFGKPAADA</sequence>
<organism evidence="2 3">
    <name type="scientific">Astrephomene gubernaculifera</name>
    <dbReference type="NCBI Taxonomy" id="47775"/>
    <lineage>
        <taxon>Eukaryota</taxon>
        <taxon>Viridiplantae</taxon>
        <taxon>Chlorophyta</taxon>
        <taxon>core chlorophytes</taxon>
        <taxon>Chlorophyceae</taxon>
        <taxon>CS clade</taxon>
        <taxon>Chlamydomonadales</taxon>
        <taxon>Astrephomenaceae</taxon>
        <taxon>Astrephomene</taxon>
    </lineage>
</organism>
<feature type="compositionally biased region" description="Low complexity" evidence="1">
    <location>
        <begin position="1470"/>
        <end position="1486"/>
    </location>
</feature>
<feature type="compositionally biased region" description="Low complexity" evidence="1">
    <location>
        <begin position="2669"/>
        <end position="2690"/>
    </location>
</feature>
<feature type="region of interest" description="Disordered" evidence="1">
    <location>
        <begin position="2282"/>
        <end position="2303"/>
    </location>
</feature>
<feature type="compositionally biased region" description="Basic and acidic residues" evidence="1">
    <location>
        <begin position="3219"/>
        <end position="3237"/>
    </location>
</feature>
<gene>
    <name evidence="2" type="ORF">Agub_g10786</name>
</gene>
<feature type="compositionally biased region" description="Low complexity" evidence="1">
    <location>
        <begin position="2767"/>
        <end position="2799"/>
    </location>
</feature>
<feature type="region of interest" description="Disordered" evidence="1">
    <location>
        <begin position="3026"/>
        <end position="3282"/>
    </location>
</feature>
<feature type="compositionally biased region" description="Polar residues" evidence="1">
    <location>
        <begin position="375"/>
        <end position="390"/>
    </location>
</feature>
<evidence type="ECO:0000313" key="3">
    <source>
        <dbReference type="Proteomes" id="UP001054857"/>
    </source>
</evidence>
<feature type="region of interest" description="Disordered" evidence="1">
    <location>
        <begin position="2101"/>
        <end position="2177"/>
    </location>
</feature>
<feature type="region of interest" description="Disordered" evidence="1">
    <location>
        <begin position="2878"/>
        <end position="2900"/>
    </location>
</feature>
<comment type="caution">
    <text evidence="2">The sequence shown here is derived from an EMBL/GenBank/DDBJ whole genome shotgun (WGS) entry which is preliminary data.</text>
</comment>
<feature type="compositionally biased region" description="Low complexity" evidence="1">
    <location>
        <begin position="2623"/>
        <end position="2640"/>
    </location>
</feature>
<feature type="compositionally biased region" description="Basic and acidic residues" evidence="1">
    <location>
        <begin position="2057"/>
        <end position="2068"/>
    </location>
</feature>
<feature type="compositionally biased region" description="Acidic residues" evidence="1">
    <location>
        <begin position="2433"/>
        <end position="2445"/>
    </location>
</feature>
<feature type="region of interest" description="Disordered" evidence="1">
    <location>
        <begin position="2557"/>
        <end position="2864"/>
    </location>
</feature>
<feature type="region of interest" description="Disordered" evidence="1">
    <location>
        <begin position="932"/>
        <end position="956"/>
    </location>
</feature>
<feature type="region of interest" description="Disordered" evidence="1">
    <location>
        <begin position="160"/>
        <end position="222"/>
    </location>
</feature>
<feature type="compositionally biased region" description="Polar residues" evidence="1">
    <location>
        <begin position="2886"/>
        <end position="2900"/>
    </location>
</feature>
<feature type="region of interest" description="Disordered" evidence="1">
    <location>
        <begin position="1997"/>
        <end position="2068"/>
    </location>
</feature>
<feature type="compositionally biased region" description="Low complexity" evidence="1">
    <location>
        <begin position="2006"/>
        <end position="2025"/>
    </location>
</feature>
<feature type="compositionally biased region" description="Low complexity" evidence="1">
    <location>
        <begin position="1314"/>
        <end position="1334"/>
    </location>
</feature>
<reference evidence="2 3" key="1">
    <citation type="journal article" date="2021" name="Sci. Rep.">
        <title>Genome sequencing of the multicellular alga Astrephomene provides insights into convergent evolution of germ-soma differentiation.</title>
        <authorList>
            <person name="Yamashita S."/>
            <person name="Yamamoto K."/>
            <person name="Matsuzaki R."/>
            <person name="Suzuki S."/>
            <person name="Yamaguchi H."/>
            <person name="Hirooka S."/>
            <person name="Minakuchi Y."/>
            <person name="Miyagishima S."/>
            <person name="Kawachi M."/>
            <person name="Toyoda A."/>
            <person name="Nozaki H."/>
        </authorList>
    </citation>
    <scope>NUCLEOTIDE SEQUENCE [LARGE SCALE GENOMIC DNA]</scope>
    <source>
        <strain evidence="2 3">NIES-4017</strain>
    </source>
</reference>
<feature type="compositionally biased region" description="Low complexity" evidence="1">
    <location>
        <begin position="2131"/>
        <end position="2147"/>
    </location>
</feature>
<feature type="compositionally biased region" description="Low complexity" evidence="1">
    <location>
        <begin position="3063"/>
        <end position="3151"/>
    </location>
</feature>
<feature type="region of interest" description="Disordered" evidence="1">
    <location>
        <begin position="2204"/>
        <end position="2233"/>
    </location>
</feature>
<feature type="compositionally biased region" description="Low complexity" evidence="1">
    <location>
        <begin position="1359"/>
        <end position="1383"/>
    </location>
</feature>
<feature type="region of interest" description="Disordered" evidence="1">
    <location>
        <begin position="615"/>
        <end position="634"/>
    </location>
</feature>
<feature type="region of interest" description="Disordered" evidence="1">
    <location>
        <begin position="280"/>
        <end position="407"/>
    </location>
</feature>
<feature type="compositionally biased region" description="Polar residues" evidence="1">
    <location>
        <begin position="280"/>
        <end position="291"/>
    </location>
</feature>
<feature type="compositionally biased region" description="Basic and acidic residues" evidence="1">
    <location>
        <begin position="2801"/>
        <end position="2811"/>
    </location>
</feature>
<feature type="region of interest" description="Disordered" evidence="1">
    <location>
        <begin position="1440"/>
        <end position="1505"/>
    </location>
</feature>
<feature type="region of interest" description="Disordered" evidence="1">
    <location>
        <begin position="975"/>
        <end position="1011"/>
    </location>
</feature>
<feature type="compositionally biased region" description="Low complexity" evidence="1">
    <location>
        <begin position="986"/>
        <end position="997"/>
    </location>
</feature>
<feature type="region of interest" description="Disordered" evidence="1">
    <location>
        <begin position="2423"/>
        <end position="2513"/>
    </location>
</feature>
<feature type="region of interest" description="Disordered" evidence="1">
    <location>
        <begin position="2949"/>
        <end position="2971"/>
    </location>
</feature>
<feature type="compositionally biased region" description="Low complexity" evidence="1">
    <location>
        <begin position="1057"/>
        <end position="1068"/>
    </location>
</feature>
<feature type="compositionally biased region" description="Low complexity" evidence="1">
    <location>
        <begin position="341"/>
        <end position="366"/>
    </location>
</feature>
<feature type="compositionally biased region" description="Low complexity" evidence="1">
    <location>
        <begin position="1246"/>
        <end position="1255"/>
    </location>
</feature>
<proteinExistence type="predicted"/>
<name>A0AAD3DYA0_9CHLO</name>
<dbReference type="Proteomes" id="UP001054857">
    <property type="component" value="Unassembled WGS sequence"/>
</dbReference>
<feature type="compositionally biased region" description="Polar residues" evidence="1">
    <location>
        <begin position="3162"/>
        <end position="3187"/>
    </location>
</feature>
<feature type="compositionally biased region" description="Low complexity" evidence="1">
    <location>
        <begin position="1934"/>
        <end position="1948"/>
    </location>
</feature>
<feature type="compositionally biased region" description="Low complexity" evidence="1">
    <location>
        <begin position="135"/>
        <end position="147"/>
    </location>
</feature>
<feature type="region of interest" description="Disordered" evidence="1">
    <location>
        <begin position="1694"/>
        <end position="1719"/>
    </location>
</feature>
<feature type="region of interest" description="Disordered" evidence="1">
    <location>
        <begin position="1923"/>
        <end position="1960"/>
    </location>
</feature>
<accession>A0AAD3DYA0</accession>
<feature type="region of interest" description="Disordered" evidence="1">
    <location>
        <begin position="1236"/>
        <end position="1391"/>
    </location>
</feature>
<evidence type="ECO:0000256" key="1">
    <source>
        <dbReference type="SAM" id="MobiDB-lite"/>
    </source>
</evidence>
<feature type="compositionally biased region" description="Low complexity" evidence="1">
    <location>
        <begin position="176"/>
        <end position="196"/>
    </location>
</feature>